<sequence length="222" mass="23707">MARVGARSRMVATGDDHRVTPAELFFDLVFVYAITQVTALLAEDPTLLQLLGGTVVIALLWWCWCCFAWLGNVIRADTGALLGVLVVVLGAVLADGITVPEVYADTEGGVNAPLVFVVCYAILRVLHLASYWIAHPDDAALRATLRRTALTSVAPPFIVLLIGCAFDGATQILIWLLAVVLDYVAIFLVGGSGWRVASPAHFAERHGLILIIALGESIMAVG</sequence>
<keyword evidence="1" id="KW-0472">Membrane</keyword>
<feature type="transmembrane region" description="Helical" evidence="1">
    <location>
        <begin position="172"/>
        <end position="190"/>
    </location>
</feature>
<keyword evidence="1" id="KW-1133">Transmembrane helix</keyword>
<dbReference type="Proteomes" id="UP001597083">
    <property type="component" value="Unassembled WGS sequence"/>
</dbReference>
<feature type="transmembrane region" description="Helical" evidence="1">
    <location>
        <begin position="24"/>
        <end position="42"/>
    </location>
</feature>
<accession>A0ABW3CKF8</accession>
<organism evidence="2 3">
    <name type="scientific">Actinomadura adrarensis</name>
    <dbReference type="NCBI Taxonomy" id="1819600"/>
    <lineage>
        <taxon>Bacteria</taxon>
        <taxon>Bacillati</taxon>
        <taxon>Actinomycetota</taxon>
        <taxon>Actinomycetes</taxon>
        <taxon>Streptosporangiales</taxon>
        <taxon>Thermomonosporaceae</taxon>
        <taxon>Actinomadura</taxon>
    </lineage>
</organism>
<evidence type="ECO:0000313" key="3">
    <source>
        <dbReference type="Proteomes" id="UP001597083"/>
    </source>
</evidence>
<dbReference type="InterPro" id="IPR010640">
    <property type="entry name" value="Low_temperature_requirement_A"/>
</dbReference>
<protein>
    <submittedName>
        <fullName evidence="2">Low temperature requirement protein A</fullName>
    </submittedName>
</protein>
<feature type="transmembrane region" description="Helical" evidence="1">
    <location>
        <begin position="48"/>
        <end position="71"/>
    </location>
</feature>
<reference evidence="3" key="1">
    <citation type="journal article" date="2019" name="Int. J. Syst. Evol. Microbiol.">
        <title>The Global Catalogue of Microorganisms (GCM) 10K type strain sequencing project: providing services to taxonomists for standard genome sequencing and annotation.</title>
        <authorList>
            <consortium name="The Broad Institute Genomics Platform"/>
            <consortium name="The Broad Institute Genome Sequencing Center for Infectious Disease"/>
            <person name="Wu L."/>
            <person name="Ma J."/>
        </authorList>
    </citation>
    <scope>NUCLEOTIDE SEQUENCE [LARGE SCALE GENOMIC DNA]</scope>
    <source>
        <strain evidence="3">JCM 31696</strain>
    </source>
</reference>
<keyword evidence="3" id="KW-1185">Reference proteome</keyword>
<dbReference type="PANTHER" id="PTHR36840">
    <property type="entry name" value="BLL5714 PROTEIN"/>
    <property type="match status" value="1"/>
</dbReference>
<dbReference type="Pfam" id="PF06772">
    <property type="entry name" value="LtrA"/>
    <property type="match status" value="1"/>
</dbReference>
<dbReference type="EMBL" id="JBHTIR010002796">
    <property type="protein sequence ID" value="MFD0854242.1"/>
    <property type="molecule type" value="Genomic_DNA"/>
</dbReference>
<feature type="non-terminal residue" evidence="2">
    <location>
        <position position="222"/>
    </location>
</feature>
<evidence type="ECO:0000313" key="2">
    <source>
        <dbReference type="EMBL" id="MFD0854242.1"/>
    </source>
</evidence>
<comment type="caution">
    <text evidence="2">The sequence shown here is derived from an EMBL/GenBank/DDBJ whole genome shotgun (WGS) entry which is preliminary data.</text>
</comment>
<feature type="transmembrane region" description="Helical" evidence="1">
    <location>
        <begin position="145"/>
        <end position="166"/>
    </location>
</feature>
<gene>
    <name evidence="2" type="ORF">ACFQ07_18535</name>
</gene>
<dbReference type="PANTHER" id="PTHR36840:SF1">
    <property type="entry name" value="BLL5714 PROTEIN"/>
    <property type="match status" value="1"/>
</dbReference>
<feature type="transmembrane region" description="Helical" evidence="1">
    <location>
        <begin position="114"/>
        <end position="133"/>
    </location>
</feature>
<feature type="transmembrane region" description="Helical" evidence="1">
    <location>
        <begin position="78"/>
        <end position="94"/>
    </location>
</feature>
<keyword evidence="1" id="KW-0812">Transmembrane</keyword>
<proteinExistence type="predicted"/>
<name>A0ABW3CKF8_9ACTN</name>
<evidence type="ECO:0000256" key="1">
    <source>
        <dbReference type="SAM" id="Phobius"/>
    </source>
</evidence>